<dbReference type="Proteomes" id="UP001187192">
    <property type="component" value="Unassembled WGS sequence"/>
</dbReference>
<evidence type="ECO:0000313" key="3">
    <source>
        <dbReference type="Proteomes" id="UP001187192"/>
    </source>
</evidence>
<dbReference type="AlphaFoldDB" id="A0AA87ZRR7"/>
<accession>A0AA87ZRR7</accession>
<reference evidence="2" key="1">
    <citation type="submission" date="2023-07" db="EMBL/GenBank/DDBJ databases">
        <title>draft genome sequence of fig (Ficus carica).</title>
        <authorList>
            <person name="Takahashi T."/>
            <person name="Nishimura K."/>
        </authorList>
    </citation>
    <scope>NUCLEOTIDE SEQUENCE</scope>
</reference>
<comment type="caution">
    <text evidence="2">The sequence shown here is derived from an EMBL/GenBank/DDBJ whole genome shotgun (WGS) entry which is preliminary data.</text>
</comment>
<proteinExistence type="predicted"/>
<evidence type="ECO:0000313" key="2">
    <source>
        <dbReference type="EMBL" id="GMN38972.1"/>
    </source>
</evidence>
<feature type="region of interest" description="Disordered" evidence="1">
    <location>
        <begin position="1"/>
        <end position="39"/>
    </location>
</feature>
<feature type="compositionally biased region" description="Gly residues" evidence="1">
    <location>
        <begin position="81"/>
        <end position="90"/>
    </location>
</feature>
<name>A0AA87ZRR7_FICCA</name>
<keyword evidence="3" id="KW-1185">Reference proteome</keyword>
<protein>
    <submittedName>
        <fullName evidence="2">Uncharacterized protein</fullName>
    </submittedName>
</protein>
<feature type="region of interest" description="Disordered" evidence="1">
    <location>
        <begin position="80"/>
        <end position="149"/>
    </location>
</feature>
<feature type="compositionally biased region" description="Basic residues" evidence="1">
    <location>
        <begin position="95"/>
        <end position="104"/>
    </location>
</feature>
<feature type="compositionally biased region" description="Low complexity" evidence="1">
    <location>
        <begin position="1"/>
        <end position="10"/>
    </location>
</feature>
<sequence>MTVGSSRRGSQGVGALGSRTPFPSFRSIRPQSRPRNLRQPIGLRSQLVARQFEKSFKAISVSIHGYQLAIFTPSVGFMATHGGGRFGGPGDSACSRRHSIRRSSKPPSTRSRAHRIDQIDQQGGLNLCPQPRNRRPTTGQRQSSRHRCL</sequence>
<gene>
    <name evidence="2" type="ORF">TIFTF001_008192</name>
</gene>
<organism evidence="2 3">
    <name type="scientific">Ficus carica</name>
    <name type="common">Common fig</name>
    <dbReference type="NCBI Taxonomy" id="3494"/>
    <lineage>
        <taxon>Eukaryota</taxon>
        <taxon>Viridiplantae</taxon>
        <taxon>Streptophyta</taxon>
        <taxon>Embryophyta</taxon>
        <taxon>Tracheophyta</taxon>
        <taxon>Spermatophyta</taxon>
        <taxon>Magnoliopsida</taxon>
        <taxon>eudicotyledons</taxon>
        <taxon>Gunneridae</taxon>
        <taxon>Pentapetalae</taxon>
        <taxon>rosids</taxon>
        <taxon>fabids</taxon>
        <taxon>Rosales</taxon>
        <taxon>Moraceae</taxon>
        <taxon>Ficeae</taxon>
        <taxon>Ficus</taxon>
    </lineage>
</organism>
<dbReference type="Gramene" id="FCD_00005071-RA">
    <property type="protein sequence ID" value="FCD_00005071-RA:cds"/>
    <property type="gene ID" value="FCD_00005071"/>
</dbReference>
<dbReference type="EMBL" id="BTGU01000009">
    <property type="protein sequence ID" value="GMN38972.1"/>
    <property type="molecule type" value="Genomic_DNA"/>
</dbReference>
<evidence type="ECO:0000256" key="1">
    <source>
        <dbReference type="SAM" id="MobiDB-lite"/>
    </source>
</evidence>